<keyword evidence="4 8" id="KW-0547">Nucleotide-binding</keyword>
<dbReference type="GO" id="GO:0005525">
    <property type="term" value="F:GTP binding"/>
    <property type="evidence" value="ECO:0007669"/>
    <property type="project" value="UniProtKB-UniRule"/>
</dbReference>
<dbReference type="HAMAP" id="MF_00316">
    <property type="entry name" value="MobA"/>
    <property type="match status" value="1"/>
</dbReference>
<evidence type="ECO:0000259" key="9">
    <source>
        <dbReference type="Pfam" id="PF12804"/>
    </source>
</evidence>
<dbReference type="GO" id="GO:0006777">
    <property type="term" value="P:Mo-molybdopterin cofactor biosynthetic process"/>
    <property type="evidence" value="ECO:0007669"/>
    <property type="project" value="UniProtKB-KW"/>
</dbReference>
<dbReference type="InterPro" id="IPR013482">
    <property type="entry name" value="Molybde_CF_guanTrfase"/>
</dbReference>
<comment type="function">
    <text evidence="8">Transfers a GMP moiety from GTP to Mo-molybdopterin (Mo-MPT) cofactor (Moco or molybdenum cofactor) to form Mo-molybdopterin guanine dinucleotide (Mo-MGD) cofactor.</text>
</comment>
<sequence length="200" mass="22763">MNHNLHNDLTTIILAGGKSTRMGTDKALINIQGVPMLQLICSIAEVCTHQVYVVTPWPERYQQILTPNSQFILEVPLTGETENEPRTHGPLVGFMQGLAIVDTNWVLLLACDLPNLRPEILQTWISQLDTIPENAIAALVKNNQIWQPLCGFYRSRCLPQLTQYIHQGGRSFQQWLKSYYVYELPLTDPEMLFNFNSSHS</sequence>
<comment type="caution">
    <text evidence="8">Lacks conserved residue(s) required for the propagation of feature annotation.</text>
</comment>
<dbReference type="Pfam" id="PF12804">
    <property type="entry name" value="NTP_transf_3"/>
    <property type="match status" value="1"/>
</dbReference>
<evidence type="ECO:0000313" key="10">
    <source>
        <dbReference type="EMBL" id="PPJ62437.1"/>
    </source>
</evidence>
<dbReference type="EC" id="2.7.7.77" evidence="8"/>
<dbReference type="InterPro" id="IPR025877">
    <property type="entry name" value="MobA-like_NTP_Trfase"/>
</dbReference>
<keyword evidence="10" id="KW-0548">Nucleotidyltransferase</keyword>
<dbReference type="InterPro" id="IPR029044">
    <property type="entry name" value="Nucleotide-diphossugar_trans"/>
</dbReference>
<dbReference type="EMBL" id="PGEM01000118">
    <property type="protein sequence ID" value="PPJ62437.1"/>
    <property type="molecule type" value="Genomic_DNA"/>
</dbReference>
<feature type="binding site" evidence="8">
    <location>
        <position position="112"/>
    </location>
    <ligand>
        <name>Mg(2+)</name>
        <dbReference type="ChEBI" id="CHEBI:18420"/>
    </ligand>
</feature>
<feature type="binding site" evidence="8">
    <location>
        <begin position="14"/>
        <end position="16"/>
    </location>
    <ligand>
        <name>GTP</name>
        <dbReference type="ChEBI" id="CHEBI:37565"/>
    </ligand>
</feature>
<dbReference type="SUPFAM" id="SSF53448">
    <property type="entry name" value="Nucleotide-diphospho-sugar transferases"/>
    <property type="match status" value="1"/>
</dbReference>
<comment type="caution">
    <text evidence="10">The sequence shown here is derived from an EMBL/GenBank/DDBJ whole genome shotgun (WGS) entry which is preliminary data.</text>
</comment>
<dbReference type="AlphaFoldDB" id="A0A2S6CRW3"/>
<evidence type="ECO:0000313" key="11">
    <source>
        <dbReference type="Proteomes" id="UP000239589"/>
    </source>
</evidence>
<evidence type="ECO:0000256" key="3">
    <source>
        <dbReference type="ARBA" id="ARBA00022723"/>
    </source>
</evidence>
<keyword evidence="5 8" id="KW-0460">Magnesium</keyword>
<keyword evidence="3 8" id="KW-0479">Metal-binding</keyword>
<evidence type="ECO:0000256" key="2">
    <source>
        <dbReference type="ARBA" id="ARBA00022679"/>
    </source>
</evidence>
<protein>
    <recommendedName>
        <fullName evidence="8">Probable molybdenum cofactor guanylyltransferase</fullName>
        <shortName evidence="8">MoCo guanylyltransferase</shortName>
        <ecNumber evidence="8">2.7.7.77</ecNumber>
    </recommendedName>
    <alternativeName>
        <fullName evidence="8">GTP:molybdopterin guanylyltransferase</fullName>
    </alternativeName>
    <alternativeName>
        <fullName evidence="8">Mo-MPT guanylyltransferase</fullName>
    </alternativeName>
    <alternativeName>
        <fullName evidence="8">Molybdopterin guanylyltransferase</fullName>
    </alternativeName>
    <alternativeName>
        <fullName evidence="8">Molybdopterin-guanine dinucleotide synthase</fullName>
        <shortName evidence="8">MGD synthase</shortName>
    </alternativeName>
</protein>
<dbReference type="CDD" id="cd02503">
    <property type="entry name" value="MobA"/>
    <property type="match status" value="1"/>
</dbReference>
<comment type="catalytic activity">
    <reaction evidence="8">
        <text>Mo-molybdopterin + GTP + H(+) = Mo-molybdopterin guanine dinucleotide + diphosphate</text>
        <dbReference type="Rhea" id="RHEA:34243"/>
        <dbReference type="ChEBI" id="CHEBI:15378"/>
        <dbReference type="ChEBI" id="CHEBI:33019"/>
        <dbReference type="ChEBI" id="CHEBI:37565"/>
        <dbReference type="ChEBI" id="CHEBI:71302"/>
        <dbReference type="ChEBI" id="CHEBI:71310"/>
        <dbReference type="EC" id="2.7.7.77"/>
    </reaction>
</comment>
<comment type="similarity">
    <text evidence="8">Belongs to the MobA family.</text>
</comment>
<evidence type="ECO:0000256" key="1">
    <source>
        <dbReference type="ARBA" id="ARBA00022490"/>
    </source>
</evidence>
<keyword evidence="7 8" id="KW-0501">Molybdenum cofactor biosynthesis</keyword>
<name>A0A2S6CRW3_9CYAN</name>
<dbReference type="OrthoDB" id="9788394at2"/>
<evidence type="ECO:0000256" key="5">
    <source>
        <dbReference type="ARBA" id="ARBA00022842"/>
    </source>
</evidence>
<comment type="subcellular location">
    <subcellularLocation>
        <location evidence="8">Cytoplasm</location>
    </subcellularLocation>
</comment>
<keyword evidence="1 8" id="KW-0963">Cytoplasm</keyword>
<comment type="domain">
    <text evidence="8">The N-terminal domain determines nucleotide recognition and specific binding, while the C-terminal domain determines the specific binding to the target protein.</text>
</comment>
<evidence type="ECO:0000256" key="8">
    <source>
        <dbReference type="HAMAP-Rule" id="MF_00316"/>
    </source>
</evidence>
<dbReference type="GO" id="GO:0005737">
    <property type="term" value="C:cytoplasm"/>
    <property type="evidence" value="ECO:0007669"/>
    <property type="project" value="UniProtKB-SubCell"/>
</dbReference>
<comment type="cofactor">
    <cofactor evidence="8">
        <name>Mg(2+)</name>
        <dbReference type="ChEBI" id="CHEBI:18420"/>
    </cofactor>
</comment>
<proteinExistence type="inferred from homology"/>
<dbReference type="Proteomes" id="UP000239589">
    <property type="component" value="Unassembled WGS sequence"/>
</dbReference>
<evidence type="ECO:0000256" key="6">
    <source>
        <dbReference type="ARBA" id="ARBA00023134"/>
    </source>
</evidence>
<dbReference type="GO" id="GO:0061603">
    <property type="term" value="F:molybdenum cofactor guanylyltransferase activity"/>
    <property type="evidence" value="ECO:0007669"/>
    <property type="project" value="UniProtKB-EC"/>
</dbReference>
<reference evidence="10 11" key="1">
    <citation type="submission" date="2018-02" db="EMBL/GenBank/DDBJ databases">
        <title>Discovery of a pederin family compound in a non-symbiotic bloom-forming cyanobacterium.</title>
        <authorList>
            <person name="Kust A."/>
            <person name="Mares J."/>
            <person name="Jokela J."/>
            <person name="Urajova P."/>
            <person name="Hajek J."/>
            <person name="Saurav K."/>
            <person name="Voracova K."/>
            <person name="Fewer D.P."/>
            <person name="Haapaniemi E."/>
            <person name="Permi P."/>
            <person name="Rehakova K."/>
            <person name="Sivonen K."/>
            <person name="Hrouzek P."/>
        </authorList>
    </citation>
    <scope>NUCLEOTIDE SEQUENCE [LARGE SCALE GENOMIC DNA]</scope>
    <source>
        <strain evidence="10 11">CHARLIE-1</strain>
    </source>
</reference>
<keyword evidence="11" id="KW-1185">Reference proteome</keyword>
<dbReference type="PANTHER" id="PTHR19136:SF81">
    <property type="entry name" value="MOLYBDENUM COFACTOR GUANYLYLTRANSFERASE"/>
    <property type="match status" value="1"/>
</dbReference>
<organism evidence="10 11">
    <name type="scientific">Cuspidothrix issatschenkoi CHARLIE-1</name>
    <dbReference type="NCBI Taxonomy" id="2052836"/>
    <lineage>
        <taxon>Bacteria</taxon>
        <taxon>Bacillati</taxon>
        <taxon>Cyanobacteriota</taxon>
        <taxon>Cyanophyceae</taxon>
        <taxon>Nostocales</taxon>
        <taxon>Aphanizomenonaceae</taxon>
        <taxon>Cuspidothrix</taxon>
    </lineage>
</organism>
<dbReference type="NCBIfam" id="NF002741">
    <property type="entry name" value="PRK02726.1"/>
    <property type="match status" value="1"/>
</dbReference>
<evidence type="ECO:0000256" key="7">
    <source>
        <dbReference type="ARBA" id="ARBA00023150"/>
    </source>
</evidence>
<feature type="binding site" evidence="8">
    <location>
        <position position="112"/>
    </location>
    <ligand>
        <name>GTP</name>
        <dbReference type="ChEBI" id="CHEBI:37565"/>
    </ligand>
</feature>
<evidence type="ECO:0000256" key="4">
    <source>
        <dbReference type="ARBA" id="ARBA00022741"/>
    </source>
</evidence>
<keyword evidence="6 8" id="KW-0342">GTP-binding</keyword>
<accession>A0A2S6CRW3</accession>
<feature type="domain" description="MobA-like NTP transferase" evidence="9">
    <location>
        <begin position="12"/>
        <end position="175"/>
    </location>
</feature>
<keyword evidence="2 8" id="KW-0808">Transferase</keyword>
<dbReference type="RefSeq" id="WP_104388678.1">
    <property type="nucleotide sequence ID" value="NZ_PGEM01000118.1"/>
</dbReference>
<dbReference type="GO" id="GO:0046872">
    <property type="term" value="F:metal ion binding"/>
    <property type="evidence" value="ECO:0007669"/>
    <property type="project" value="UniProtKB-KW"/>
</dbReference>
<dbReference type="PANTHER" id="PTHR19136">
    <property type="entry name" value="MOLYBDENUM COFACTOR GUANYLYLTRANSFERASE"/>
    <property type="match status" value="1"/>
</dbReference>
<feature type="binding site" evidence="8">
    <location>
        <position position="26"/>
    </location>
    <ligand>
        <name>GTP</name>
        <dbReference type="ChEBI" id="CHEBI:37565"/>
    </ligand>
</feature>
<dbReference type="Gene3D" id="3.90.550.10">
    <property type="entry name" value="Spore Coat Polysaccharide Biosynthesis Protein SpsA, Chain A"/>
    <property type="match status" value="1"/>
</dbReference>
<gene>
    <name evidence="8" type="primary">mobA</name>
    <name evidence="10" type="ORF">CUN59_15455</name>
</gene>